<dbReference type="PROSITE" id="PS51883">
    <property type="entry name" value="OBG"/>
    <property type="match status" value="1"/>
</dbReference>
<dbReference type="InterPro" id="IPR006073">
    <property type="entry name" value="GTP-bd"/>
</dbReference>
<feature type="binding site" evidence="8">
    <location>
        <position position="193"/>
    </location>
    <ligand>
        <name>Mg(2+)</name>
        <dbReference type="ChEBI" id="CHEBI:18420"/>
    </ligand>
</feature>
<keyword evidence="4 8" id="KW-0547">Nucleotide-binding</keyword>
<organism evidence="11 12">
    <name type="scientific">Buchnera aphidicola</name>
    <name type="common">Therioaphis trifolii</name>
    <dbReference type="NCBI Taxonomy" id="1241884"/>
    <lineage>
        <taxon>Bacteria</taxon>
        <taxon>Pseudomonadati</taxon>
        <taxon>Pseudomonadota</taxon>
        <taxon>Gammaproteobacteria</taxon>
        <taxon>Enterobacterales</taxon>
        <taxon>Erwiniaceae</taxon>
        <taxon>Buchnera</taxon>
    </lineage>
</organism>
<dbReference type="InterPro" id="IPR014100">
    <property type="entry name" value="GTP-bd_Obg/CgtA"/>
</dbReference>
<feature type="binding site" evidence="8">
    <location>
        <begin position="313"/>
        <end position="315"/>
    </location>
    <ligand>
        <name>GTP</name>
        <dbReference type="ChEBI" id="CHEBI:37565"/>
    </ligand>
</feature>
<evidence type="ECO:0000256" key="7">
    <source>
        <dbReference type="ARBA" id="ARBA00023134"/>
    </source>
</evidence>
<dbReference type="PIRSF" id="PIRSF002401">
    <property type="entry name" value="GTP_bd_Obg/CgtA"/>
    <property type="match status" value="1"/>
</dbReference>
<comment type="cofactor">
    <cofactor evidence="8">
        <name>Mg(2+)</name>
        <dbReference type="ChEBI" id="CHEBI:18420"/>
    </cofactor>
</comment>
<dbReference type="EMBL" id="CP032996">
    <property type="protein sequence ID" value="QCI27253.1"/>
    <property type="molecule type" value="Genomic_DNA"/>
</dbReference>
<feature type="binding site" evidence="8">
    <location>
        <position position="173"/>
    </location>
    <ligand>
        <name>Mg(2+)</name>
        <dbReference type="ChEBI" id="CHEBI:18420"/>
    </ligand>
</feature>
<name>A0A4D6YGB7_9GAMM</name>
<dbReference type="NCBIfam" id="NF008955">
    <property type="entry name" value="PRK12297.1"/>
    <property type="match status" value="1"/>
</dbReference>
<dbReference type="InterPro" id="IPR006169">
    <property type="entry name" value="GTP1_OBG_dom"/>
</dbReference>
<dbReference type="SUPFAM" id="SSF82051">
    <property type="entry name" value="Obg GTP-binding protein N-terminal domain"/>
    <property type="match status" value="1"/>
</dbReference>
<dbReference type="InterPro" id="IPR005225">
    <property type="entry name" value="Small_GTP-bd"/>
</dbReference>
<dbReference type="GO" id="GO:0043022">
    <property type="term" value="F:ribosome binding"/>
    <property type="evidence" value="ECO:0007669"/>
    <property type="project" value="UniProtKB-ARBA"/>
</dbReference>
<accession>A0A4D6YGB7</accession>
<evidence type="ECO:0000313" key="12">
    <source>
        <dbReference type="Proteomes" id="UP000298603"/>
    </source>
</evidence>
<dbReference type="PANTHER" id="PTHR11702">
    <property type="entry name" value="DEVELOPMENTALLY REGULATED GTP-BINDING PROTEIN-RELATED"/>
    <property type="match status" value="1"/>
</dbReference>
<dbReference type="InterPro" id="IPR027417">
    <property type="entry name" value="P-loop_NTPase"/>
</dbReference>
<evidence type="ECO:0000256" key="5">
    <source>
        <dbReference type="ARBA" id="ARBA00022801"/>
    </source>
</evidence>
<dbReference type="PANTHER" id="PTHR11702:SF31">
    <property type="entry name" value="MITOCHONDRIAL RIBOSOME-ASSOCIATED GTPASE 2"/>
    <property type="match status" value="1"/>
</dbReference>
<dbReference type="PROSITE" id="PS00905">
    <property type="entry name" value="GTP1_OBG"/>
    <property type="match status" value="1"/>
</dbReference>
<feature type="domain" description="OBG-type G" evidence="9">
    <location>
        <begin position="160"/>
        <end position="332"/>
    </location>
</feature>
<evidence type="ECO:0000256" key="1">
    <source>
        <dbReference type="ARBA" id="ARBA00007699"/>
    </source>
</evidence>
<dbReference type="PRINTS" id="PR00326">
    <property type="entry name" value="GTP1OBG"/>
</dbReference>
<reference evidence="11 12" key="1">
    <citation type="submission" date="2018-10" db="EMBL/GenBank/DDBJ databases">
        <title>Comparative functional genomics of the obligate endosymbiont Buchnera aphidicola.</title>
        <authorList>
            <person name="Chong R.A."/>
        </authorList>
    </citation>
    <scope>NUCLEOTIDE SEQUENCE [LARGE SCALE GENOMIC DNA]</scope>
    <source>
        <strain evidence="11 12">Tma</strain>
    </source>
</reference>
<keyword evidence="7 8" id="KW-0342">GTP-binding</keyword>
<dbReference type="HAMAP" id="MF_01454">
    <property type="entry name" value="GTPase_Obg"/>
    <property type="match status" value="1"/>
</dbReference>
<sequence length="336" mass="37511">MKFIDQVKIKVIAGNGGNGCTHFRREKFEPKGGPDGGNGGDGGNIWIKTNRNLNTLIDYKFKKNIIAENGYPGKSKNRTGKKGSDIIIEVPIGTRIINNNTNEIIADLINYNSKILIAKGGKKGIGNTKFKSSINRTPYKNTLGKKGEVFDITLELILIADVGIIGLPNSGKSTLLKSISEAKPKISNYPFTTLIPNLGIVKINNKNNFIIADIPGLIKGASKGLGLGINFLQHIKRCQILLHLIDIFEKTNIIISNIKIIEIELKKYNKNLYNKPTCLVFNKIDYYDHKKLIKKIYSINNKINTTKKIFFISAINNIGTKKLCNFLLNYLNEYKK</sequence>
<dbReference type="GO" id="GO:0003924">
    <property type="term" value="F:GTPase activity"/>
    <property type="evidence" value="ECO:0007669"/>
    <property type="project" value="UniProtKB-UniRule"/>
</dbReference>
<dbReference type="AlphaFoldDB" id="A0A4D6YGB7"/>
<keyword evidence="6 8" id="KW-0460">Magnesium</keyword>
<feature type="domain" description="Obg" evidence="10">
    <location>
        <begin position="1"/>
        <end position="159"/>
    </location>
</feature>
<dbReference type="InterPro" id="IPR036726">
    <property type="entry name" value="GTP1_OBG_dom_sf"/>
</dbReference>
<comment type="subunit">
    <text evidence="8">Monomer.</text>
</comment>
<dbReference type="InterPro" id="IPR031167">
    <property type="entry name" value="G_OBG"/>
</dbReference>
<dbReference type="GO" id="GO:0005525">
    <property type="term" value="F:GTP binding"/>
    <property type="evidence" value="ECO:0007669"/>
    <property type="project" value="UniProtKB-UniRule"/>
</dbReference>
<comment type="similarity">
    <text evidence="1 8">Belongs to the TRAFAC class OBG-HflX-like GTPase superfamily. OBG GTPase family.</text>
</comment>
<keyword evidence="5 8" id="KW-0378">Hydrolase</keyword>
<dbReference type="Proteomes" id="UP000298603">
    <property type="component" value="Chromosome"/>
</dbReference>
<dbReference type="Gene3D" id="3.40.50.300">
    <property type="entry name" value="P-loop containing nucleotide triphosphate hydrolases"/>
    <property type="match status" value="1"/>
</dbReference>
<dbReference type="GO" id="GO:0042254">
    <property type="term" value="P:ribosome biogenesis"/>
    <property type="evidence" value="ECO:0007669"/>
    <property type="project" value="UniProtKB-UniRule"/>
</dbReference>
<keyword evidence="3 8" id="KW-0479">Metal-binding</keyword>
<evidence type="ECO:0000259" key="10">
    <source>
        <dbReference type="PROSITE" id="PS51883"/>
    </source>
</evidence>
<dbReference type="EC" id="3.6.5.-" evidence="8"/>
<dbReference type="Gene3D" id="2.70.210.12">
    <property type="entry name" value="GTP1/OBG domain"/>
    <property type="match status" value="1"/>
</dbReference>
<keyword evidence="12" id="KW-1185">Reference proteome</keyword>
<dbReference type="Pfam" id="PF01018">
    <property type="entry name" value="GTP1_OBG"/>
    <property type="match status" value="1"/>
</dbReference>
<evidence type="ECO:0000259" key="9">
    <source>
        <dbReference type="PROSITE" id="PS51710"/>
    </source>
</evidence>
<dbReference type="FunFam" id="2.70.210.12:FF:000001">
    <property type="entry name" value="GTPase Obg"/>
    <property type="match status" value="1"/>
</dbReference>
<evidence type="ECO:0000256" key="8">
    <source>
        <dbReference type="HAMAP-Rule" id="MF_01454"/>
    </source>
</evidence>
<dbReference type="CDD" id="cd01898">
    <property type="entry name" value="Obg"/>
    <property type="match status" value="1"/>
</dbReference>
<evidence type="ECO:0000256" key="2">
    <source>
        <dbReference type="ARBA" id="ARBA00022490"/>
    </source>
</evidence>
<keyword evidence="2 8" id="KW-0963">Cytoplasm</keyword>
<evidence type="ECO:0000256" key="3">
    <source>
        <dbReference type="ARBA" id="ARBA00022723"/>
    </source>
</evidence>
<dbReference type="Pfam" id="PF01926">
    <property type="entry name" value="MMR_HSR1"/>
    <property type="match status" value="1"/>
</dbReference>
<dbReference type="InterPro" id="IPR006074">
    <property type="entry name" value="GTP1-OBG_CS"/>
</dbReference>
<protein>
    <recommendedName>
        <fullName evidence="8">GTPase Obg</fullName>
        <ecNumber evidence="8">3.6.5.-</ecNumber>
    </recommendedName>
    <alternativeName>
        <fullName evidence="8">GTP-binding protein Obg</fullName>
    </alternativeName>
</protein>
<dbReference type="NCBIfam" id="TIGR02729">
    <property type="entry name" value="Obg_CgtA"/>
    <property type="match status" value="1"/>
</dbReference>
<dbReference type="GO" id="GO:0005737">
    <property type="term" value="C:cytoplasm"/>
    <property type="evidence" value="ECO:0007669"/>
    <property type="project" value="UniProtKB-SubCell"/>
</dbReference>
<dbReference type="OrthoDB" id="9807318at2"/>
<feature type="binding site" evidence="8">
    <location>
        <begin position="282"/>
        <end position="285"/>
    </location>
    <ligand>
        <name>GTP</name>
        <dbReference type="ChEBI" id="CHEBI:37565"/>
    </ligand>
</feature>
<feature type="binding site" evidence="8">
    <location>
        <begin position="166"/>
        <end position="173"/>
    </location>
    <ligand>
        <name>GTP</name>
        <dbReference type="ChEBI" id="CHEBI:37565"/>
    </ligand>
</feature>
<dbReference type="SUPFAM" id="SSF52540">
    <property type="entry name" value="P-loop containing nucleoside triphosphate hydrolases"/>
    <property type="match status" value="1"/>
</dbReference>
<evidence type="ECO:0000313" key="11">
    <source>
        <dbReference type="EMBL" id="QCI27253.1"/>
    </source>
</evidence>
<dbReference type="InterPro" id="IPR045086">
    <property type="entry name" value="OBG_GTPase"/>
</dbReference>
<evidence type="ECO:0000256" key="4">
    <source>
        <dbReference type="ARBA" id="ARBA00022741"/>
    </source>
</evidence>
<dbReference type="PROSITE" id="PS51710">
    <property type="entry name" value="G_OBG"/>
    <property type="match status" value="1"/>
</dbReference>
<evidence type="ECO:0000256" key="6">
    <source>
        <dbReference type="ARBA" id="ARBA00022842"/>
    </source>
</evidence>
<gene>
    <name evidence="11" type="primary">obgE</name>
    <name evidence="8" type="synonym">obg</name>
    <name evidence="11" type="ORF">D9V81_01335</name>
</gene>
<dbReference type="GO" id="GO:0000287">
    <property type="term" value="F:magnesium ion binding"/>
    <property type="evidence" value="ECO:0007669"/>
    <property type="project" value="InterPro"/>
</dbReference>
<feature type="binding site" evidence="8">
    <location>
        <begin position="213"/>
        <end position="216"/>
    </location>
    <ligand>
        <name>GTP</name>
        <dbReference type="ChEBI" id="CHEBI:37565"/>
    </ligand>
</feature>
<dbReference type="RefSeq" id="WP_158349518.1">
    <property type="nucleotide sequence ID" value="NZ_CP032996.1"/>
</dbReference>
<dbReference type="NCBIfam" id="TIGR00231">
    <property type="entry name" value="small_GTP"/>
    <property type="match status" value="1"/>
</dbReference>
<comment type="subcellular location">
    <subcellularLocation>
        <location evidence="8">Cytoplasm</location>
    </subcellularLocation>
</comment>
<proteinExistence type="inferred from homology"/>
<comment type="function">
    <text evidence="8">An essential GTPase which binds GTP, GDP and possibly (p)ppGpp with moderate affinity, with high nucleotide exchange rates and a fairly low GTP hydrolysis rate. Plays a role in control of the cell cycle, stress response, ribosome biogenesis and in those bacteria that undergo differentiation, in morphogenesis control.</text>
</comment>
<dbReference type="NCBIfam" id="NF008956">
    <property type="entry name" value="PRK12299.1"/>
    <property type="match status" value="1"/>
</dbReference>
<feature type="binding site" evidence="8">
    <location>
        <begin position="191"/>
        <end position="195"/>
    </location>
    <ligand>
        <name>GTP</name>
        <dbReference type="ChEBI" id="CHEBI:37565"/>
    </ligand>
</feature>